<comment type="catalytic activity">
    <reaction evidence="7">
        <text>(S)-2,3,4,5-tetrahydrodipicolinate + acetyl-CoA + H2O = L-2-acetamido-6-oxoheptanedioate + CoA</text>
        <dbReference type="Rhea" id="RHEA:13085"/>
        <dbReference type="ChEBI" id="CHEBI:15377"/>
        <dbReference type="ChEBI" id="CHEBI:16845"/>
        <dbReference type="ChEBI" id="CHEBI:57287"/>
        <dbReference type="ChEBI" id="CHEBI:57288"/>
        <dbReference type="ChEBI" id="CHEBI:58117"/>
        <dbReference type="EC" id="2.3.1.89"/>
    </reaction>
</comment>
<dbReference type="InterPro" id="IPR001451">
    <property type="entry name" value="Hexapep"/>
</dbReference>
<protein>
    <recommendedName>
        <fullName evidence="7">2,3,4,5-tetrahydropyridine-2,6-dicarboxylate N-acetyltransferase</fullName>
        <ecNumber evidence="7">2.3.1.89</ecNumber>
    </recommendedName>
    <alternativeName>
        <fullName evidence="7">Tetrahydrodipicolinate N-acetyltransferase</fullName>
        <shortName evidence="7">THP acetyltransferase</shortName>
        <shortName evidence="7">Tetrahydropicolinate acetylase</shortName>
    </alternativeName>
</protein>
<comment type="function">
    <text evidence="7">Catalyzes the transfer of an acetyl group from acetyl-CoA to tetrahydrodipicolinate.</text>
</comment>
<dbReference type="GO" id="GO:0019877">
    <property type="term" value="P:diaminopimelate biosynthetic process"/>
    <property type="evidence" value="ECO:0007669"/>
    <property type="project" value="UniProtKB-UniRule"/>
</dbReference>
<dbReference type="GO" id="GO:0009089">
    <property type="term" value="P:lysine biosynthetic process via diaminopimelate"/>
    <property type="evidence" value="ECO:0007669"/>
    <property type="project" value="UniProtKB-UniRule"/>
</dbReference>
<gene>
    <name evidence="9" type="primary">dapD</name>
    <name evidence="7" type="synonym">dapH</name>
    <name evidence="9" type="ORF">LOOC260_115160</name>
</gene>
<dbReference type="Pfam" id="PF08503">
    <property type="entry name" value="DapH_N"/>
    <property type="match status" value="1"/>
</dbReference>
<evidence type="ECO:0000256" key="3">
    <source>
        <dbReference type="ARBA" id="ARBA00022737"/>
    </source>
</evidence>
<dbReference type="Pfam" id="PF00132">
    <property type="entry name" value="Hexapep"/>
    <property type="match status" value="1"/>
</dbReference>
<evidence type="ECO:0000259" key="8">
    <source>
        <dbReference type="Pfam" id="PF08503"/>
    </source>
</evidence>
<keyword evidence="6 7" id="KW-0012">Acyltransferase</keyword>
<dbReference type="EMBL" id="AP014680">
    <property type="protein sequence ID" value="BAP86026.1"/>
    <property type="molecule type" value="Genomic_DNA"/>
</dbReference>
<dbReference type="NCBIfam" id="TIGR03532">
    <property type="entry name" value="DapD_Ac"/>
    <property type="match status" value="1"/>
</dbReference>
<comment type="similarity">
    <text evidence="7">Belongs to the transferase hexapeptide repeat family. DapH subfamily.</text>
</comment>
<dbReference type="GO" id="GO:0047200">
    <property type="term" value="F:tetrahydrodipicolinate N-acetyltransferase activity"/>
    <property type="evidence" value="ECO:0007669"/>
    <property type="project" value="UniProtKB-UniRule"/>
</dbReference>
<accession>A0A0A1GZX5</accession>
<dbReference type="Pfam" id="PF14602">
    <property type="entry name" value="Hexapep_2"/>
    <property type="match status" value="1"/>
</dbReference>
<evidence type="ECO:0000313" key="9">
    <source>
        <dbReference type="EMBL" id="BAP86026.1"/>
    </source>
</evidence>
<reference evidence="9 10" key="1">
    <citation type="submission" date="2014-11" db="EMBL/GenBank/DDBJ databases">
        <title>Complete genome sequence and analysis of Lactobacillus hokkaidonensis LOOC260T.</title>
        <authorList>
            <person name="Tanizawa Y."/>
            <person name="Tohno M."/>
            <person name="Kaminuma E."/>
            <person name="Nakamura Y."/>
            <person name="Arita M."/>
        </authorList>
    </citation>
    <scope>NUCLEOTIDE SEQUENCE [LARGE SCALE GENOMIC DNA]</scope>
    <source>
        <strain evidence="9 10">LOOC260</strain>
    </source>
</reference>
<dbReference type="SUPFAM" id="SSF51161">
    <property type="entry name" value="Trimeric LpxA-like enzymes"/>
    <property type="match status" value="1"/>
</dbReference>
<keyword evidence="4 7" id="KW-0220">Diaminopimelate biosynthesis</keyword>
<evidence type="ECO:0000256" key="4">
    <source>
        <dbReference type="ARBA" id="ARBA00022915"/>
    </source>
</evidence>
<keyword evidence="5 7" id="KW-0457">Lysine biosynthesis</keyword>
<dbReference type="InterPro" id="IPR011004">
    <property type="entry name" value="Trimer_LpxA-like_sf"/>
</dbReference>
<dbReference type="Proteomes" id="UP000031620">
    <property type="component" value="Chromosome"/>
</dbReference>
<dbReference type="KEGG" id="lho:LOOC260_115160"/>
<dbReference type="CDD" id="cd03350">
    <property type="entry name" value="LbH_THP_succinylT"/>
    <property type="match status" value="1"/>
</dbReference>
<evidence type="ECO:0000256" key="6">
    <source>
        <dbReference type="ARBA" id="ARBA00023315"/>
    </source>
</evidence>
<comment type="pathway">
    <text evidence="7">Amino-acid biosynthesis; L-lysine biosynthesis via DAP pathway; LL-2,6-diaminopimelate from (S)-tetrahydrodipicolinate (acetylase route): step 1/3.</text>
</comment>
<dbReference type="HAMAP" id="MF_01691">
    <property type="entry name" value="DapH"/>
    <property type="match status" value="1"/>
</dbReference>
<evidence type="ECO:0000313" key="10">
    <source>
        <dbReference type="Proteomes" id="UP000031620"/>
    </source>
</evidence>
<sequence>MAKLDAQAIIDYIGNSEKKTPVKVYVRGDLGKLSFPTSIRPFVEKQSGVIFGDWKDVKPFLADHQDEIVDYEIENDRRNSGVPLLDMKEINARIEPGAVIREQVLIGDNAVIMMGAQINIGAEIGANTMIDMGAVLGGRAIVGENCHIGAGTVLAGVVEPPSATPVIVEDDVLIGANCVVLEGVHIGARAVVGAGAVVTKDVAADTVVAGVPAKKIKDIDAKTKSKTELMDELRKL</sequence>
<dbReference type="Gene3D" id="2.160.10.10">
    <property type="entry name" value="Hexapeptide repeat proteins"/>
    <property type="match status" value="1"/>
</dbReference>
<dbReference type="RefSeq" id="WP_041094042.1">
    <property type="nucleotide sequence ID" value="NZ_AP014680.1"/>
</dbReference>
<dbReference type="UniPathway" id="UPA00034">
    <property type="reaction ID" value="UER00022"/>
</dbReference>
<keyword evidence="1 7" id="KW-0028">Amino-acid biosynthesis</keyword>
<keyword evidence="3 7" id="KW-0677">Repeat</keyword>
<dbReference type="Gene3D" id="3.30.70.250">
    <property type="entry name" value="Malonyl-CoA ACP transacylase, ACP-binding"/>
    <property type="match status" value="1"/>
</dbReference>
<dbReference type="InterPro" id="IPR050179">
    <property type="entry name" value="Trans_hexapeptide_repeat"/>
</dbReference>
<name>A0A0A1GZX5_9LACO</name>
<dbReference type="HOGENOM" id="CLU_103751_0_0_9"/>
<dbReference type="InterPro" id="IPR019873">
    <property type="entry name" value="DapH"/>
</dbReference>
<dbReference type="InterPro" id="IPR013710">
    <property type="entry name" value="DapH_N"/>
</dbReference>
<dbReference type="EC" id="2.3.1.89" evidence="7"/>
<dbReference type="PANTHER" id="PTHR43300">
    <property type="entry name" value="ACETYLTRANSFERASE"/>
    <property type="match status" value="1"/>
</dbReference>
<dbReference type="PANTHER" id="PTHR43300:SF10">
    <property type="entry name" value="2,3,4,5-TETRAHYDROPYRIDINE-2,6-DICARBOXYLATE N-ACETYLTRANSFERASE"/>
    <property type="match status" value="1"/>
</dbReference>
<feature type="domain" description="2,3,4,5-tetrahydropyridine-2,6-dicarboxylate N-acetyltransferase N-terminal" evidence="8">
    <location>
        <begin position="4"/>
        <end position="87"/>
    </location>
</feature>
<dbReference type="STRING" id="1291742.LOOC260_115160"/>
<proteinExistence type="inferred from homology"/>
<evidence type="ECO:0000256" key="5">
    <source>
        <dbReference type="ARBA" id="ARBA00023154"/>
    </source>
</evidence>
<dbReference type="AlphaFoldDB" id="A0A0A1GZX5"/>
<keyword evidence="2 7" id="KW-0808">Transferase</keyword>
<organism evidence="9 10">
    <name type="scientific">Paucilactobacillus hokkaidonensis JCM 18461</name>
    <dbReference type="NCBI Taxonomy" id="1291742"/>
    <lineage>
        <taxon>Bacteria</taxon>
        <taxon>Bacillati</taxon>
        <taxon>Bacillota</taxon>
        <taxon>Bacilli</taxon>
        <taxon>Lactobacillales</taxon>
        <taxon>Lactobacillaceae</taxon>
        <taxon>Paucilactobacillus</taxon>
    </lineage>
</organism>
<evidence type="ECO:0000256" key="2">
    <source>
        <dbReference type="ARBA" id="ARBA00022679"/>
    </source>
</evidence>
<evidence type="ECO:0000256" key="7">
    <source>
        <dbReference type="HAMAP-Rule" id="MF_01691"/>
    </source>
</evidence>
<evidence type="ECO:0000256" key="1">
    <source>
        <dbReference type="ARBA" id="ARBA00022605"/>
    </source>
</evidence>